<name>A0ABW3MAI8_9PSEU</name>
<proteinExistence type="predicted"/>
<sequence>MAGELTEPSRDVPHAEVFGHDRLAEAINEFTAQEKRGLARLTAETESIRDGLAETVKTYQRVDEDSAGRFRGIAP</sequence>
<evidence type="ECO:0008006" key="3">
    <source>
        <dbReference type="Google" id="ProtNLM"/>
    </source>
</evidence>
<reference evidence="2" key="1">
    <citation type="journal article" date="2019" name="Int. J. Syst. Evol. Microbiol.">
        <title>The Global Catalogue of Microorganisms (GCM) 10K type strain sequencing project: providing services to taxonomists for standard genome sequencing and annotation.</title>
        <authorList>
            <consortium name="The Broad Institute Genomics Platform"/>
            <consortium name="The Broad Institute Genome Sequencing Center for Infectious Disease"/>
            <person name="Wu L."/>
            <person name="Ma J."/>
        </authorList>
    </citation>
    <scope>NUCLEOTIDE SEQUENCE [LARGE SCALE GENOMIC DNA]</scope>
    <source>
        <strain evidence="2">JCM 31486</strain>
    </source>
</reference>
<comment type="caution">
    <text evidence="1">The sequence shown here is derived from an EMBL/GenBank/DDBJ whole genome shotgun (WGS) entry which is preliminary data.</text>
</comment>
<accession>A0ABW3MAI8</accession>
<dbReference type="Proteomes" id="UP001597045">
    <property type="component" value="Unassembled WGS sequence"/>
</dbReference>
<keyword evidence="2" id="KW-1185">Reference proteome</keyword>
<evidence type="ECO:0000313" key="2">
    <source>
        <dbReference type="Proteomes" id="UP001597045"/>
    </source>
</evidence>
<evidence type="ECO:0000313" key="1">
    <source>
        <dbReference type="EMBL" id="MFD1047628.1"/>
    </source>
</evidence>
<gene>
    <name evidence="1" type="ORF">ACFQ1S_19845</name>
</gene>
<protein>
    <recommendedName>
        <fullName evidence="3">ESX-1 secretion-associated protein</fullName>
    </recommendedName>
</protein>
<dbReference type="EMBL" id="JBHTIS010001172">
    <property type="protein sequence ID" value="MFD1047628.1"/>
    <property type="molecule type" value="Genomic_DNA"/>
</dbReference>
<organism evidence="1 2">
    <name type="scientific">Kibdelosporangium lantanae</name>
    <dbReference type="NCBI Taxonomy" id="1497396"/>
    <lineage>
        <taxon>Bacteria</taxon>
        <taxon>Bacillati</taxon>
        <taxon>Actinomycetota</taxon>
        <taxon>Actinomycetes</taxon>
        <taxon>Pseudonocardiales</taxon>
        <taxon>Pseudonocardiaceae</taxon>
        <taxon>Kibdelosporangium</taxon>
    </lineage>
</organism>